<accession>A0AAV0Y6P6</accession>
<feature type="compositionally biased region" description="Basic and acidic residues" evidence="1">
    <location>
        <begin position="89"/>
        <end position="98"/>
    </location>
</feature>
<comment type="caution">
    <text evidence="2">The sequence shown here is derived from an EMBL/GenBank/DDBJ whole genome shotgun (WGS) entry which is preliminary data.</text>
</comment>
<gene>
    <name evidence="2" type="ORF">MEUPH1_LOCUS28789</name>
</gene>
<name>A0AAV0Y6P6_9HEMI</name>
<feature type="region of interest" description="Disordered" evidence="1">
    <location>
        <begin position="65"/>
        <end position="109"/>
    </location>
</feature>
<sequence>MQIFINNQEVNQTSENRFLSQIKMFAPTQLAELCMNRLVTSNTPEPYDKNFRSLSVLEPSYSPVNAGNYRSYEDSNRRNGFNLSDEDYDLSKPIDHIDGPTSPDENCSQQQWCDENDGPDFFNSNHTLSQFKTPQSSQPTCVEPHAPLRKVKRRLF</sequence>
<evidence type="ECO:0000313" key="3">
    <source>
        <dbReference type="Proteomes" id="UP001160148"/>
    </source>
</evidence>
<protein>
    <submittedName>
        <fullName evidence="2">Uncharacterized protein</fullName>
    </submittedName>
</protein>
<dbReference type="Proteomes" id="UP001160148">
    <property type="component" value="Unassembled WGS sequence"/>
</dbReference>
<keyword evidence="3" id="KW-1185">Reference proteome</keyword>
<proteinExistence type="predicted"/>
<evidence type="ECO:0000256" key="1">
    <source>
        <dbReference type="SAM" id="MobiDB-lite"/>
    </source>
</evidence>
<dbReference type="AlphaFoldDB" id="A0AAV0Y6P6"/>
<reference evidence="2 3" key="1">
    <citation type="submission" date="2023-01" db="EMBL/GenBank/DDBJ databases">
        <authorList>
            <person name="Whitehead M."/>
        </authorList>
    </citation>
    <scope>NUCLEOTIDE SEQUENCE [LARGE SCALE GENOMIC DNA]</scope>
</reference>
<evidence type="ECO:0000313" key="2">
    <source>
        <dbReference type="EMBL" id="CAI6375267.1"/>
    </source>
</evidence>
<organism evidence="2 3">
    <name type="scientific">Macrosiphum euphorbiae</name>
    <name type="common">potato aphid</name>
    <dbReference type="NCBI Taxonomy" id="13131"/>
    <lineage>
        <taxon>Eukaryota</taxon>
        <taxon>Metazoa</taxon>
        <taxon>Ecdysozoa</taxon>
        <taxon>Arthropoda</taxon>
        <taxon>Hexapoda</taxon>
        <taxon>Insecta</taxon>
        <taxon>Pterygota</taxon>
        <taxon>Neoptera</taxon>
        <taxon>Paraneoptera</taxon>
        <taxon>Hemiptera</taxon>
        <taxon>Sternorrhyncha</taxon>
        <taxon>Aphidomorpha</taxon>
        <taxon>Aphidoidea</taxon>
        <taxon>Aphididae</taxon>
        <taxon>Macrosiphini</taxon>
        <taxon>Macrosiphum</taxon>
    </lineage>
</organism>
<dbReference type="EMBL" id="CARXXK010001302">
    <property type="protein sequence ID" value="CAI6375267.1"/>
    <property type="molecule type" value="Genomic_DNA"/>
</dbReference>